<protein>
    <recommendedName>
        <fullName evidence="3">prephenate dehydrogenase</fullName>
        <ecNumber evidence="3">1.3.1.12</ecNumber>
    </recommendedName>
</protein>
<organism evidence="11 12">
    <name type="scientific">Pseudoduganella violacea</name>
    <dbReference type="NCBI Taxonomy" id="1715466"/>
    <lineage>
        <taxon>Bacteria</taxon>
        <taxon>Pseudomonadati</taxon>
        <taxon>Pseudomonadota</taxon>
        <taxon>Betaproteobacteria</taxon>
        <taxon>Burkholderiales</taxon>
        <taxon>Oxalobacteraceae</taxon>
        <taxon>Telluria group</taxon>
        <taxon>Pseudoduganella</taxon>
    </lineage>
</organism>
<dbReference type="Pfam" id="PF02153">
    <property type="entry name" value="PDH_N"/>
    <property type="match status" value="1"/>
</dbReference>
<comment type="pathway">
    <text evidence="1">Amino-acid biosynthesis; L-tyrosine biosynthesis; (4-hydroxyphenyl)pyruvate from prephenate (NAD(+) route): step 1/1.</text>
</comment>
<dbReference type="GO" id="GO:0008977">
    <property type="term" value="F:prephenate dehydrogenase (NAD+) activity"/>
    <property type="evidence" value="ECO:0007669"/>
    <property type="project" value="UniProtKB-EC"/>
</dbReference>
<name>A0A7W5BAI1_9BURK</name>
<dbReference type="SUPFAM" id="SSF51735">
    <property type="entry name" value="NAD(P)-binding Rossmann-fold domains"/>
    <property type="match status" value="1"/>
</dbReference>
<evidence type="ECO:0000256" key="3">
    <source>
        <dbReference type="ARBA" id="ARBA00012068"/>
    </source>
</evidence>
<dbReference type="InterPro" id="IPR046826">
    <property type="entry name" value="PDH_N"/>
</dbReference>
<dbReference type="GO" id="GO:0004665">
    <property type="term" value="F:prephenate dehydrogenase (NADP+) activity"/>
    <property type="evidence" value="ECO:0007669"/>
    <property type="project" value="InterPro"/>
</dbReference>
<gene>
    <name evidence="11" type="ORF">FHS03_002581</name>
</gene>
<dbReference type="SUPFAM" id="SSF48179">
    <property type="entry name" value="6-phosphogluconate dehydrogenase C-terminal domain-like"/>
    <property type="match status" value="1"/>
</dbReference>
<evidence type="ECO:0000256" key="4">
    <source>
        <dbReference type="ARBA" id="ARBA00022498"/>
    </source>
</evidence>
<evidence type="ECO:0000256" key="8">
    <source>
        <dbReference type="ARBA" id="ARBA00023141"/>
    </source>
</evidence>
<dbReference type="InterPro" id="IPR003099">
    <property type="entry name" value="Prephen_DH"/>
</dbReference>
<keyword evidence="7" id="KW-0520">NAD</keyword>
<dbReference type="Pfam" id="PF20463">
    <property type="entry name" value="PDH_C"/>
    <property type="match status" value="1"/>
</dbReference>
<dbReference type="FunFam" id="3.40.50.720:FF:000208">
    <property type="entry name" value="Prephenate dehydrogenase"/>
    <property type="match status" value="1"/>
</dbReference>
<dbReference type="GO" id="GO:0006571">
    <property type="term" value="P:tyrosine biosynthetic process"/>
    <property type="evidence" value="ECO:0007669"/>
    <property type="project" value="UniProtKB-KW"/>
</dbReference>
<keyword evidence="12" id="KW-1185">Reference proteome</keyword>
<dbReference type="PANTHER" id="PTHR21363:SF0">
    <property type="entry name" value="PREPHENATE DEHYDROGENASE [NADP(+)]"/>
    <property type="match status" value="1"/>
</dbReference>
<comment type="catalytic activity">
    <reaction evidence="9">
        <text>prephenate + NAD(+) = 3-(4-hydroxyphenyl)pyruvate + CO2 + NADH</text>
        <dbReference type="Rhea" id="RHEA:13869"/>
        <dbReference type="ChEBI" id="CHEBI:16526"/>
        <dbReference type="ChEBI" id="CHEBI:29934"/>
        <dbReference type="ChEBI" id="CHEBI:36242"/>
        <dbReference type="ChEBI" id="CHEBI:57540"/>
        <dbReference type="ChEBI" id="CHEBI:57945"/>
        <dbReference type="EC" id="1.3.1.12"/>
    </reaction>
</comment>
<dbReference type="InterPro" id="IPR050812">
    <property type="entry name" value="Preph/Arog_dehydrog"/>
</dbReference>
<evidence type="ECO:0000313" key="11">
    <source>
        <dbReference type="EMBL" id="MBB3119529.1"/>
    </source>
</evidence>
<dbReference type="EC" id="1.3.1.12" evidence="3"/>
<evidence type="ECO:0000256" key="6">
    <source>
        <dbReference type="ARBA" id="ARBA00023002"/>
    </source>
</evidence>
<dbReference type="InterPro" id="IPR008927">
    <property type="entry name" value="6-PGluconate_DH-like_C_sf"/>
</dbReference>
<dbReference type="InterPro" id="IPR036291">
    <property type="entry name" value="NAD(P)-bd_dom_sf"/>
</dbReference>
<proteinExistence type="inferred from homology"/>
<evidence type="ECO:0000256" key="1">
    <source>
        <dbReference type="ARBA" id="ARBA00005067"/>
    </source>
</evidence>
<sequence>MLNKVVIYGVGLIGGSFARALKKAGAARHIVGMDRSQDALRRALELGIIDEVGGALPAVLSGADLVLLAAPVAQTERILASILPHLGPDTVITDAGSTKSDVAAAARKALTDKVAQFVPGHPIAGRETNGPEAAIDDLYQGKKAVLTPLPENPAAAVERVAAAWRACGAIIHTLTPEEHDKVFAAVSHLPHLLAYALVDDVARKPHADLLFQYAASGFRDFTRIAGSSPEMWRDISLANQAALLTELDAYLAQLTQIRASLAAGDGAALETTYANAQRARRQWIEAIETAETPQPQDLAE</sequence>
<evidence type="ECO:0000259" key="10">
    <source>
        <dbReference type="PROSITE" id="PS51176"/>
    </source>
</evidence>
<evidence type="ECO:0000256" key="7">
    <source>
        <dbReference type="ARBA" id="ARBA00023027"/>
    </source>
</evidence>
<accession>A0A7W5BAI1</accession>
<dbReference type="PROSITE" id="PS51176">
    <property type="entry name" value="PDH_ADH"/>
    <property type="match status" value="1"/>
</dbReference>
<keyword evidence="4" id="KW-0827">Tyrosine biosynthesis</keyword>
<dbReference type="AlphaFoldDB" id="A0A7W5BAI1"/>
<dbReference type="PANTHER" id="PTHR21363">
    <property type="entry name" value="PREPHENATE DEHYDROGENASE"/>
    <property type="match status" value="1"/>
</dbReference>
<dbReference type="RefSeq" id="WP_371871662.1">
    <property type="nucleotide sequence ID" value="NZ_JACHXD010000006.1"/>
</dbReference>
<keyword evidence="5" id="KW-0028">Amino-acid biosynthesis</keyword>
<evidence type="ECO:0000256" key="5">
    <source>
        <dbReference type="ARBA" id="ARBA00022605"/>
    </source>
</evidence>
<dbReference type="GO" id="GO:0070403">
    <property type="term" value="F:NAD+ binding"/>
    <property type="evidence" value="ECO:0007669"/>
    <property type="project" value="InterPro"/>
</dbReference>
<evidence type="ECO:0000256" key="2">
    <source>
        <dbReference type="ARBA" id="ARBA00007964"/>
    </source>
</evidence>
<dbReference type="Gene3D" id="1.10.3660.10">
    <property type="entry name" value="6-phosphogluconate dehydrogenase C-terminal like domain"/>
    <property type="match status" value="1"/>
</dbReference>
<keyword evidence="8" id="KW-0057">Aromatic amino acid biosynthesis</keyword>
<reference evidence="11 12" key="1">
    <citation type="submission" date="2020-08" db="EMBL/GenBank/DDBJ databases">
        <title>Genomic Encyclopedia of Type Strains, Phase III (KMG-III): the genomes of soil and plant-associated and newly described type strains.</title>
        <authorList>
            <person name="Whitman W."/>
        </authorList>
    </citation>
    <scope>NUCLEOTIDE SEQUENCE [LARGE SCALE GENOMIC DNA]</scope>
    <source>
        <strain evidence="11 12">CECT 8897</strain>
    </source>
</reference>
<dbReference type="EMBL" id="JACHXD010000006">
    <property type="protein sequence ID" value="MBB3119529.1"/>
    <property type="molecule type" value="Genomic_DNA"/>
</dbReference>
<evidence type="ECO:0000256" key="9">
    <source>
        <dbReference type="ARBA" id="ARBA00049260"/>
    </source>
</evidence>
<keyword evidence="6 11" id="KW-0560">Oxidoreductase</keyword>
<feature type="domain" description="Prephenate/arogenate dehydrogenase" evidence="10">
    <location>
        <begin position="3"/>
        <end position="291"/>
    </location>
</feature>
<dbReference type="InterPro" id="IPR046825">
    <property type="entry name" value="PDH_C"/>
</dbReference>
<dbReference type="Gene3D" id="3.40.50.720">
    <property type="entry name" value="NAD(P)-binding Rossmann-like Domain"/>
    <property type="match status" value="1"/>
</dbReference>
<comment type="caution">
    <text evidence="11">The sequence shown here is derived from an EMBL/GenBank/DDBJ whole genome shotgun (WGS) entry which is preliminary data.</text>
</comment>
<evidence type="ECO:0000313" key="12">
    <source>
        <dbReference type="Proteomes" id="UP000541535"/>
    </source>
</evidence>
<comment type="similarity">
    <text evidence="2">Belongs to the prephenate/arogenate dehydrogenase family.</text>
</comment>
<dbReference type="Proteomes" id="UP000541535">
    <property type="component" value="Unassembled WGS sequence"/>
</dbReference>
<dbReference type="FunFam" id="1.10.3660.10:FF:000003">
    <property type="entry name" value="Prephenate dehydrogenase"/>
    <property type="match status" value="1"/>
</dbReference>